<feature type="region of interest" description="Disordered" evidence="1">
    <location>
        <begin position="43"/>
        <end position="66"/>
    </location>
</feature>
<comment type="caution">
    <text evidence="2">The sequence shown here is derived from an EMBL/GenBank/DDBJ whole genome shotgun (WGS) entry which is preliminary data.</text>
</comment>
<reference evidence="3" key="1">
    <citation type="submission" date="2018-12" db="EMBL/GenBank/DDBJ databases">
        <title>Tengunoibacter tsumagoiensis gen. nov., sp. nov., Dictyobacter kobayashii sp. nov., D. alpinus sp. nov., and D. joshuensis sp. nov. and description of Dictyobacteraceae fam. nov. within the order Ktedonobacterales isolated from Tengu-no-mugimeshi.</title>
        <authorList>
            <person name="Wang C.M."/>
            <person name="Zheng Y."/>
            <person name="Sakai Y."/>
            <person name="Toyoda A."/>
            <person name="Minakuchi Y."/>
            <person name="Abe K."/>
            <person name="Yokota A."/>
            <person name="Yabe S."/>
        </authorList>
    </citation>
    <scope>NUCLEOTIDE SEQUENCE [LARGE SCALE GENOMIC DNA]</scope>
    <source>
        <strain evidence="3">Uno16</strain>
    </source>
</reference>
<dbReference type="Proteomes" id="UP000287171">
    <property type="component" value="Unassembled WGS sequence"/>
</dbReference>
<evidence type="ECO:0000256" key="1">
    <source>
        <dbReference type="SAM" id="MobiDB-lite"/>
    </source>
</evidence>
<name>A0A402BFN2_9CHLR</name>
<dbReference type="EMBL" id="BIFT01000002">
    <property type="protein sequence ID" value="GCE30203.1"/>
    <property type="molecule type" value="Genomic_DNA"/>
</dbReference>
<evidence type="ECO:0000313" key="2">
    <source>
        <dbReference type="EMBL" id="GCE30203.1"/>
    </source>
</evidence>
<accession>A0A402BFN2</accession>
<proteinExistence type="predicted"/>
<evidence type="ECO:0000313" key="3">
    <source>
        <dbReference type="Proteomes" id="UP000287171"/>
    </source>
</evidence>
<sequence>MRTVTTGLFHVLLEIAGRSLASDQMDIISGVVYGARLQSRTIHHTPNPATQAQKRNMKKPCCKQVN</sequence>
<feature type="compositionally biased region" description="Basic residues" evidence="1">
    <location>
        <begin position="55"/>
        <end position="66"/>
    </location>
</feature>
<gene>
    <name evidence="2" type="ORF">KDA_56870</name>
</gene>
<dbReference type="AlphaFoldDB" id="A0A402BFN2"/>
<keyword evidence="3" id="KW-1185">Reference proteome</keyword>
<organism evidence="2 3">
    <name type="scientific">Dictyobacter alpinus</name>
    <dbReference type="NCBI Taxonomy" id="2014873"/>
    <lineage>
        <taxon>Bacteria</taxon>
        <taxon>Bacillati</taxon>
        <taxon>Chloroflexota</taxon>
        <taxon>Ktedonobacteria</taxon>
        <taxon>Ktedonobacterales</taxon>
        <taxon>Dictyobacteraceae</taxon>
        <taxon>Dictyobacter</taxon>
    </lineage>
</organism>
<protein>
    <submittedName>
        <fullName evidence="2">Uncharacterized protein</fullName>
    </submittedName>
</protein>